<dbReference type="InterPro" id="IPR021333">
    <property type="entry name" value="DUF2946"/>
</dbReference>
<proteinExistence type="predicted"/>
<name>A0ABX8V2U2_9BURK</name>
<keyword evidence="2" id="KW-0732">Signal</keyword>
<gene>
    <name evidence="3" type="ORF">KZJ38_28470</name>
</gene>
<dbReference type="Pfam" id="PF11162">
    <property type="entry name" value="DUF2946"/>
    <property type="match status" value="1"/>
</dbReference>
<reference evidence="3 4" key="1">
    <citation type="submission" date="2021-07" db="EMBL/GenBank/DDBJ databases">
        <title>Paraburkholderia edwinii protects Aspergillus sp. from phenazines by acting as a toxin sponge.</title>
        <authorList>
            <person name="Dahlstrom K.M."/>
            <person name="Newman D.K."/>
        </authorList>
    </citation>
    <scope>NUCLEOTIDE SEQUENCE [LARGE SCALE GENOMIC DNA]</scope>
    <source>
        <strain evidence="3 4">Pe01</strain>
    </source>
</reference>
<protein>
    <submittedName>
        <fullName evidence="3">DUF2946 domain-containing protein</fullName>
    </submittedName>
</protein>
<dbReference type="RefSeq" id="WP_219803408.1">
    <property type="nucleotide sequence ID" value="NZ_CP080096.1"/>
</dbReference>
<evidence type="ECO:0000256" key="2">
    <source>
        <dbReference type="SAM" id="SignalP"/>
    </source>
</evidence>
<evidence type="ECO:0000313" key="4">
    <source>
        <dbReference type="Proteomes" id="UP000826462"/>
    </source>
</evidence>
<accession>A0ABX8V2U2</accession>
<dbReference type="EMBL" id="CP080096">
    <property type="protein sequence ID" value="QYD73554.1"/>
    <property type="molecule type" value="Genomic_DNA"/>
</dbReference>
<feature type="transmembrane region" description="Helical" evidence="1">
    <location>
        <begin position="81"/>
        <end position="101"/>
    </location>
</feature>
<keyword evidence="4" id="KW-1185">Reference proteome</keyword>
<evidence type="ECO:0000256" key="1">
    <source>
        <dbReference type="SAM" id="Phobius"/>
    </source>
</evidence>
<sequence length="127" mass="13143">MIPRAHKRLTAWLGIFAMCLVVFVPLVSQLAMAAHANEPNAALCSAFDTSVDHSQAHSMSGDSLAACAYCDLLANHVAVTAVPPVMPVLILLIAIAAAPVLSTRFTPLGAFPSGRPRAPPASLASSL</sequence>
<keyword evidence="1" id="KW-0812">Transmembrane</keyword>
<keyword evidence="1" id="KW-0472">Membrane</keyword>
<evidence type="ECO:0000313" key="3">
    <source>
        <dbReference type="EMBL" id="QYD73554.1"/>
    </source>
</evidence>
<keyword evidence="1" id="KW-1133">Transmembrane helix</keyword>
<feature type="chain" id="PRO_5046248571" evidence="2">
    <location>
        <begin position="34"/>
        <end position="127"/>
    </location>
</feature>
<dbReference type="Proteomes" id="UP000826462">
    <property type="component" value="Chromosome 2"/>
</dbReference>
<organism evidence="3 4">
    <name type="scientific">Paraburkholderia edwinii</name>
    <dbReference type="NCBI Taxonomy" id="2861782"/>
    <lineage>
        <taxon>Bacteria</taxon>
        <taxon>Pseudomonadati</taxon>
        <taxon>Pseudomonadota</taxon>
        <taxon>Betaproteobacteria</taxon>
        <taxon>Burkholderiales</taxon>
        <taxon>Burkholderiaceae</taxon>
        <taxon>Paraburkholderia</taxon>
    </lineage>
</organism>
<feature type="signal peptide" evidence="2">
    <location>
        <begin position="1"/>
        <end position="33"/>
    </location>
</feature>